<dbReference type="EMBL" id="OX596099">
    <property type="protein sequence ID" value="CAI9695971.1"/>
    <property type="molecule type" value="Genomic_DNA"/>
</dbReference>
<evidence type="ECO:0000313" key="1">
    <source>
        <dbReference type="EMBL" id="CAI9695971.1"/>
    </source>
</evidence>
<protein>
    <submittedName>
        <fullName evidence="1">Uncharacterized protein</fullName>
    </submittedName>
</protein>
<organism evidence="1 2">
    <name type="scientific">Rangifer tarandus platyrhynchus</name>
    <name type="common">Svalbard reindeer</name>
    <dbReference type="NCBI Taxonomy" id="3082113"/>
    <lineage>
        <taxon>Eukaryota</taxon>
        <taxon>Metazoa</taxon>
        <taxon>Chordata</taxon>
        <taxon>Craniata</taxon>
        <taxon>Vertebrata</taxon>
        <taxon>Euteleostomi</taxon>
        <taxon>Mammalia</taxon>
        <taxon>Eutheria</taxon>
        <taxon>Laurasiatheria</taxon>
        <taxon>Artiodactyla</taxon>
        <taxon>Ruminantia</taxon>
        <taxon>Pecora</taxon>
        <taxon>Cervidae</taxon>
        <taxon>Odocoileinae</taxon>
        <taxon>Rangifer</taxon>
    </lineage>
</organism>
<accession>A0ACB0E687</accession>
<evidence type="ECO:0000313" key="2">
    <source>
        <dbReference type="Proteomes" id="UP001162501"/>
    </source>
</evidence>
<gene>
    <name evidence="1" type="ORF">MRATA1EN3_LOCUS7184</name>
</gene>
<dbReference type="Proteomes" id="UP001162501">
    <property type="component" value="Chromosome 15"/>
</dbReference>
<name>A0ACB0E687_RANTA</name>
<reference evidence="1" key="1">
    <citation type="submission" date="2023-05" db="EMBL/GenBank/DDBJ databases">
        <authorList>
            <consortium name="ELIXIR-Norway"/>
        </authorList>
    </citation>
    <scope>NUCLEOTIDE SEQUENCE</scope>
</reference>
<proteinExistence type="predicted"/>
<sequence length="257" mass="27815">MMQCNYLSSTASTTRCRLGRSVLSQEKTGGAPKPGPGPQQPLCSHLPAKTLASQSFSPGAAPVVRPCAPGHGGARVPPCSPASVKPVGSWPLFRLEPEGFYLQRPGTESPPADPSHQRREHGGLGELDREPLQPLPSLTLLKMGHEKCDEGELFFLNITSMTASRHKFLKKFLWTQRLLLRHVAVASREAIWARGSLLGRRLETAARSRTTEASGCEPGPVLLKSAFNTLHPSAHLPTSGKILEIRRETCCLCTGNC</sequence>